<name>A0A9Q1G2R8_SYNKA</name>
<dbReference type="AlphaFoldDB" id="A0A9Q1G2R8"/>
<proteinExistence type="predicted"/>
<accession>A0A9Q1G2R8</accession>
<organism evidence="1 2">
    <name type="scientific">Synaphobranchus kaupii</name>
    <name type="common">Kaup's arrowtooth eel</name>
    <dbReference type="NCBI Taxonomy" id="118154"/>
    <lineage>
        <taxon>Eukaryota</taxon>
        <taxon>Metazoa</taxon>
        <taxon>Chordata</taxon>
        <taxon>Craniata</taxon>
        <taxon>Vertebrata</taxon>
        <taxon>Euteleostomi</taxon>
        <taxon>Actinopterygii</taxon>
        <taxon>Neopterygii</taxon>
        <taxon>Teleostei</taxon>
        <taxon>Anguilliformes</taxon>
        <taxon>Synaphobranchidae</taxon>
        <taxon>Synaphobranchus</taxon>
    </lineage>
</organism>
<evidence type="ECO:0000313" key="2">
    <source>
        <dbReference type="Proteomes" id="UP001152622"/>
    </source>
</evidence>
<dbReference type="CDD" id="cd00303">
    <property type="entry name" value="retropepsin_like"/>
    <property type="match status" value="1"/>
</dbReference>
<gene>
    <name evidence="1" type="ORF">SKAU_G00042800</name>
</gene>
<keyword evidence="2" id="KW-1185">Reference proteome</keyword>
<dbReference type="OrthoDB" id="8952485at2759"/>
<dbReference type="EMBL" id="JAINUF010000002">
    <property type="protein sequence ID" value="KAJ8373700.1"/>
    <property type="molecule type" value="Genomic_DNA"/>
</dbReference>
<dbReference type="Proteomes" id="UP001152622">
    <property type="component" value="Chromosome 2"/>
</dbReference>
<evidence type="ECO:0000313" key="1">
    <source>
        <dbReference type="EMBL" id="KAJ8373700.1"/>
    </source>
</evidence>
<sequence length="175" mass="19385">MLDSGSMACTFSEAAEQQMFGQNILSEEKQSTEQVILVGCGGQKARPKCMYEVKLKVYGVTCIVPVLVVPGQHDDLILGTNVIKHIMHQVKSSDEYWRLICQGSPQSSPESEHFLEMMTSLTRWRGEEMPNKIGTVKLTQAVTLLAKQEHLVRGRLPNNVPMSPGSYQGACCEIS</sequence>
<reference evidence="1" key="1">
    <citation type="journal article" date="2023" name="Science">
        <title>Genome structures resolve the early diversification of teleost fishes.</title>
        <authorList>
            <person name="Parey E."/>
            <person name="Louis A."/>
            <person name="Montfort J."/>
            <person name="Bouchez O."/>
            <person name="Roques C."/>
            <person name="Iampietro C."/>
            <person name="Lluch J."/>
            <person name="Castinel A."/>
            <person name="Donnadieu C."/>
            <person name="Desvignes T."/>
            <person name="Floi Bucao C."/>
            <person name="Jouanno E."/>
            <person name="Wen M."/>
            <person name="Mejri S."/>
            <person name="Dirks R."/>
            <person name="Jansen H."/>
            <person name="Henkel C."/>
            <person name="Chen W.J."/>
            <person name="Zahm M."/>
            <person name="Cabau C."/>
            <person name="Klopp C."/>
            <person name="Thompson A.W."/>
            <person name="Robinson-Rechavi M."/>
            <person name="Braasch I."/>
            <person name="Lecointre G."/>
            <person name="Bobe J."/>
            <person name="Postlethwait J.H."/>
            <person name="Berthelot C."/>
            <person name="Roest Crollius H."/>
            <person name="Guiguen Y."/>
        </authorList>
    </citation>
    <scope>NUCLEOTIDE SEQUENCE</scope>
    <source>
        <strain evidence="1">WJC10195</strain>
    </source>
</reference>
<comment type="caution">
    <text evidence="1">The sequence shown here is derived from an EMBL/GenBank/DDBJ whole genome shotgun (WGS) entry which is preliminary data.</text>
</comment>
<protein>
    <submittedName>
        <fullName evidence="1">Uncharacterized protein</fullName>
    </submittedName>
</protein>